<dbReference type="PANTHER" id="PTHR47003">
    <property type="entry name" value="OS01G0970900 PROTEIN"/>
    <property type="match status" value="1"/>
</dbReference>
<protein>
    <submittedName>
        <fullName evidence="1">Pentatricopeptide repeat-containing protein, mitochondrial</fullName>
    </submittedName>
</protein>
<keyword evidence="2" id="KW-1185">Reference proteome</keyword>
<sequence>MALSRITFANQSLWKSVNFTNSVAFISVIFGENLSSVVVSKSYRPICSEAINVLPSHDESHISNNFISLFSQRKFSPDDPELKILAPRLNTQIVENVLNGLRNWKVAHMFFIWASKQHGYRHNCYTFNVIASILSHARQNAPLRAIATDVLNSRCSMTPGALGIFLRCLGSVGLVEEANFLFDQAKGDEILWVRSG</sequence>
<dbReference type="PANTHER" id="PTHR47003:SF3">
    <property type="entry name" value="SMALL RIBOSOMAL SUBUNIT PROTEIN MS81 (RPPR8)"/>
    <property type="match status" value="1"/>
</dbReference>
<dbReference type="InterPro" id="IPR044578">
    <property type="entry name" value="BIR6-like"/>
</dbReference>
<dbReference type="EMBL" id="JAGKQH010000004">
    <property type="protein sequence ID" value="KAG6601987.1"/>
    <property type="molecule type" value="Genomic_DNA"/>
</dbReference>
<evidence type="ECO:0000313" key="2">
    <source>
        <dbReference type="Proteomes" id="UP000685013"/>
    </source>
</evidence>
<gene>
    <name evidence="1" type="ORF">SDJN03_07220</name>
</gene>
<name>A0AAV6NUW2_9ROSI</name>
<comment type="caution">
    <text evidence="1">The sequence shown here is derived from an EMBL/GenBank/DDBJ whole genome shotgun (WGS) entry which is preliminary data.</text>
</comment>
<evidence type="ECO:0000313" key="1">
    <source>
        <dbReference type="EMBL" id="KAG6601987.1"/>
    </source>
</evidence>
<dbReference type="AlphaFoldDB" id="A0AAV6NUW2"/>
<dbReference type="GO" id="GO:0008380">
    <property type="term" value="P:RNA splicing"/>
    <property type="evidence" value="ECO:0007669"/>
    <property type="project" value="InterPro"/>
</dbReference>
<feature type="non-terminal residue" evidence="1">
    <location>
        <position position="1"/>
    </location>
</feature>
<accession>A0AAV6NUW2</accession>
<dbReference type="Proteomes" id="UP000685013">
    <property type="component" value="Chromosome 4"/>
</dbReference>
<organism evidence="1 2">
    <name type="scientific">Cucurbita argyrosperma subsp. sororia</name>
    <dbReference type="NCBI Taxonomy" id="37648"/>
    <lineage>
        <taxon>Eukaryota</taxon>
        <taxon>Viridiplantae</taxon>
        <taxon>Streptophyta</taxon>
        <taxon>Embryophyta</taxon>
        <taxon>Tracheophyta</taxon>
        <taxon>Spermatophyta</taxon>
        <taxon>Magnoliopsida</taxon>
        <taxon>eudicotyledons</taxon>
        <taxon>Gunneridae</taxon>
        <taxon>Pentapetalae</taxon>
        <taxon>rosids</taxon>
        <taxon>fabids</taxon>
        <taxon>Cucurbitales</taxon>
        <taxon>Cucurbitaceae</taxon>
        <taxon>Cucurbiteae</taxon>
        <taxon>Cucurbita</taxon>
    </lineage>
</organism>
<reference evidence="1 2" key="1">
    <citation type="journal article" date="2021" name="Hortic Res">
        <title>The domestication of Cucurbita argyrosperma as revealed by the genome of its wild relative.</title>
        <authorList>
            <person name="Barrera-Redondo J."/>
            <person name="Sanchez-de la Vega G."/>
            <person name="Aguirre-Liguori J.A."/>
            <person name="Castellanos-Morales G."/>
            <person name="Gutierrez-Guerrero Y.T."/>
            <person name="Aguirre-Dugua X."/>
            <person name="Aguirre-Planter E."/>
            <person name="Tenaillon M.I."/>
            <person name="Lira-Saade R."/>
            <person name="Eguiarte L.E."/>
        </authorList>
    </citation>
    <scope>NUCLEOTIDE SEQUENCE [LARGE SCALE GENOMIC DNA]</scope>
    <source>
        <strain evidence="1">JBR-2021</strain>
    </source>
</reference>
<proteinExistence type="predicted"/>